<dbReference type="EMBL" id="CAHIKZ030002201">
    <property type="protein sequence ID" value="CAE1282722.1"/>
    <property type="molecule type" value="Genomic_DNA"/>
</dbReference>
<dbReference type="AlphaFoldDB" id="A0A812CXR7"/>
<proteinExistence type="predicted"/>
<evidence type="ECO:0000313" key="2">
    <source>
        <dbReference type="EMBL" id="CAE1282722.1"/>
    </source>
</evidence>
<evidence type="ECO:0000256" key="1">
    <source>
        <dbReference type="SAM" id="Phobius"/>
    </source>
</evidence>
<feature type="transmembrane region" description="Helical" evidence="1">
    <location>
        <begin position="190"/>
        <end position="211"/>
    </location>
</feature>
<dbReference type="Proteomes" id="UP000597762">
    <property type="component" value="Unassembled WGS sequence"/>
</dbReference>
<reference evidence="2" key="1">
    <citation type="submission" date="2021-01" db="EMBL/GenBank/DDBJ databases">
        <authorList>
            <person name="Li R."/>
            <person name="Bekaert M."/>
        </authorList>
    </citation>
    <scope>NUCLEOTIDE SEQUENCE</scope>
    <source>
        <strain evidence="2">Farmed</strain>
    </source>
</reference>
<evidence type="ECO:0000313" key="3">
    <source>
        <dbReference type="Proteomes" id="UP000597762"/>
    </source>
</evidence>
<keyword evidence="3" id="KW-1185">Reference proteome</keyword>
<keyword evidence="1" id="KW-0812">Transmembrane</keyword>
<protein>
    <submittedName>
        <fullName evidence="2">Uncharacterized protein</fullName>
    </submittedName>
</protein>
<keyword evidence="1" id="KW-0472">Membrane</keyword>
<name>A0A812CXR7_ACAPH</name>
<accession>A0A812CXR7</accession>
<feature type="transmembrane region" description="Helical" evidence="1">
    <location>
        <begin position="59"/>
        <end position="79"/>
    </location>
</feature>
<keyword evidence="1" id="KW-1133">Transmembrane helix</keyword>
<comment type="caution">
    <text evidence="2">The sequence shown here is derived from an EMBL/GenBank/DDBJ whole genome shotgun (WGS) entry which is preliminary data.</text>
</comment>
<gene>
    <name evidence="2" type="ORF">SPHA_43623</name>
</gene>
<organism evidence="2 3">
    <name type="scientific">Acanthosepion pharaonis</name>
    <name type="common">Pharaoh cuttlefish</name>
    <name type="synonym">Sepia pharaonis</name>
    <dbReference type="NCBI Taxonomy" id="158019"/>
    <lineage>
        <taxon>Eukaryota</taxon>
        <taxon>Metazoa</taxon>
        <taxon>Spiralia</taxon>
        <taxon>Lophotrochozoa</taxon>
        <taxon>Mollusca</taxon>
        <taxon>Cephalopoda</taxon>
        <taxon>Coleoidea</taxon>
        <taxon>Decapodiformes</taxon>
        <taxon>Sepiida</taxon>
        <taxon>Sepiina</taxon>
        <taxon>Sepiidae</taxon>
        <taxon>Acanthosepion</taxon>
    </lineage>
</organism>
<sequence length="321" mass="36130">MSLSDHTFLAICQAHLGNHDIFYCPSLPRCHASWSLGRSCHFRSFFLTYVSCSLRQSNLFAILLPYLGVILACAIMSLFDPASSSRCHACLRNHFFYRSSFLTYVSCSRHARLGDIVSFRFSFLTYVSCSVGQAGLRLLLLPYLDVMLAWTIKSFYEPYSLPRCHAPLDNHVSFRSSVLTWVPCSFGQSCLFSILLPNLGFMIAWAIMSLFDSPYLPEYHLAWASCSIGQPCLFSILLHSPGLIIDACLRDHVSFLSSFVKKCQALFSLGLSCPYSILLTSKYAMRDARFDDRVSFSILLPSAGSLPNSPLSDQDVFFYHP</sequence>